<evidence type="ECO:0000313" key="3">
    <source>
        <dbReference type="Proteomes" id="UP000481033"/>
    </source>
</evidence>
<dbReference type="PANTHER" id="PTHR46411">
    <property type="entry name" value="FAMILY ATPASE, PUTATIVE-RELATED"/>
    <property type="match status" value="1"/>
</dbReference>
<name>A0A6M0RDK2_9CYAN</name>
<dbReference type="AlphaFoldDB" id="A0A6M0RDK2"/>
<dbReference type="CDD" id="cd19481">
    <property type="entry name" value="RecA-like_protease"/>
    <property type="match status" value="1"/>
</dbReference>
<gene>
    <name evidence="2" type="ORF">DXZ20_01345</name>
</gene>
<comment type="caution">
    <text evidence="2">The sequence shown here is derived from an EMBL/GenBank/DDBJ whole genome shotgun (WGS) entry which is preliminary data.</text>
</comment>
<reference evidence="2 3" key="1">
    <citation type="journal article" date="2020" name="Microb. Ecol.">
        <title>Ecogenomics of the Marine Benthic Filamentous Cyanobacterium Adonisia.</title>
        <authorList>
            <person name="Walter J.M."/>
            <person name="Coutinho F.H."/>
            <person name="Leomil L."/>
            <person name="Hargreaves P.I."/>
            <person name="Campeao M.E."/>
            <person name="Vieira V.V."/>
            <person name="Silva B.S."/>
            <person name="Fistarol G.O."/>
            <person name="Salomon P.S."/>
            <person name="Sawabe T."/>
            <person name="Mino S."/>
            <person name="Hosokawa M."/>
            <person name="Miyashita H."/>
            <person name="Maruyama F."/>
            <person name="van Verk M.C."/>
            <person name="Dutilh B.E."/>
            <person name="Thompson C.C."/>
            <person name="Thompson F.L."/>
        </authorList>
    </citation>
    <scope>NUCLEOTIDE SEQUENCE [LARGE SCALE GENOMIC DNA]</scope>
    <source>
        <strain evidence="2 3">CCMR0081</strain>
    </source>
</reference>
<dbReference type="Gene3D" id="3.40.50.300">
    <property type="entry name" value="P-loop containing nucleotide triphosphate hydrolases"/>
    <property type="match status" value="1"/>
</dbReference>
<dbReference type="SMART" id="SM00382">
    <property type="entry name" value="AAA"/>
    <property type="match status" value="1"/>
</dbReference>
<dbReference type="PANTHER" id="PTHR46411:SF3">
    <property type="entry name" value="AAA+ ATPASE DOMAIN-CONTAINING PROTEIN"/>
    <property type="match status" value="1"/>
</dbReference>
<keyword evidence="2" id="KW-0547">Nucleotide-binding</keyword>
<sequence length="666" mass="74946">MMPTDQDWQTTNQHRLATALEDVCQCLRTYIKQRQGESVNQETAAPTEIVENSTANQPVSALDYLCDAFGLTHFERQVLLLCAGVELSASLTQLCGAAQGERFMYPTFSLALAAFPEARWDALAPVGPLRRWRLIEVVNSDSLTQSRLRIDERVLHYLTGVPYLDERLDGLIYRLQAPGYLLPSQQRIAQEMADIWLESQLSVPIIQLWGGQDVGSAIATTACQALGTVLYRLRAMDIPGAIAEREALARLWEREAVLSRSILLLDCSQLPATTLKQTVIPFVESLQTDLVIVGTDPVVIGDRAMIHLELPRSNWSEQRQLWQQALNTHALEVNGHLDSLVSQFRLSAVNIQSVCAEVSRLPKPHLTKNLAENLTENLAETLNARLWETCRLQTRPQLNDLAQRIIPKATWNELVLPEREQQMLREIAAQVRQQAKVYDTWAFTTRGSHGLGITVLFAGPSGTGKTLAAEVIAHELRLDLYRIDLSQVVNKYIGETEKNLRRVFDGAEAGGAILLFDEADALFGKRSDVKDARDRYANLEVSYLLQRMEAYRGLAILTTNLKKALDTAFLRRLRFVVQFPFPSVEQRLEIWRRIFPEQMPTHGLDFHQLARLNITGGNIRNIALNASFLAADADTPVTMHHLLRAAKTEYSKLEKTLTDTEVKGWV</sequence>
<proteinExistence type="predicted"/>
<feature type="domain" description="AAA+ ATPase" evidence="1">
    <location>
        <begin position="451"/>
        <end position="583"/>
    </location>
</feature>
<dbReference type="RefSeq" id="WP_163695920.1">
    <property type="nucleotide sequence ID" value="NZ_QXHD01000003.1"/>
</dbReference>
<keyword evidence="2" id="KW-0067">ATP-binding</keyword>
<dbReference type="InterPro" id="IPR003593">
    <property type="entry name" value="AAA+_ATPase"/>
</dbReference>
<dbReference type="Proteomes" id="UP000481033">
    <property type="component" value="Unassembled WGS sequence"/>
</dbReference>
<dbReference type="EMBL" id="QXHD01000003">
    <property type="protein sequence ID" value="NEZ54364.1"/>
    <property type="molecule type" value="Genomic_DNA"/>
</dbReference>
<dbReference type="Pfam" id="PF22977">
    <property type="entry name" value="WHD"/>
    <property type="match status" value="1"/>
</dbReference>
<keyword evidence="3" id="KW-1185">Reference proteome</keyword>
<dbReference type="InterPro" id="IPR027417">
    <property type="entry name" value="P-loop_NTPase"/>
</dbReference>
<dbReference type="InterPro" id="IPR003959">
    <property type="entry name" value="ATPase_AAA_core"/>
</dbReference>
<dbReference type="GO" id="GO:0016887">
    <property type="term" value="F:ATP hydrolysis activity"/>
    <property type="evidence" value="ECO:0007669"/>
    <property type="project" value="InterPro"/>
</dbReference>
<protein>
    <submittedName>
        <fullName evidence="2">ATP-binding protein</fullName>
    </submittedName>
</protein>
<dbReference type="GO" id="GO:0005524">
    <property type="term" value="F:ATP binding"/>
    <property type="evidence" value="ECO:0007669"/>
    <property type="project" value="UniProtKB-KW"/>
</dbReference>
<dbReference type="InterPro" id="IPR054472">
    <property type="entry name" value="WHD"/>
</dbReference>
<dbReference type="Pfam" id="PF00004">
    <property type="entry name" value="AAA"/>
    <property type="match status" value="1"/>
</dbReference>
<accession>A0A6M0RDK2</accession>
<evidence type="ECO:0000259" key="1">
    <source>
        <dbReference type="SMART" id="SM00382"/>
    </source>
</evidence>
<evidence type="ECO:0000313" key="2">
    <source>
        <dbReference type="EMBL" id="NEZ54364.1"/>
    </source>
</evidence>
<dbReference type="SUPFAM" id="SSF52540">
    <property type="entry name" value="P-loop containing nucleoside triphosphate hydrolases"/>
    <property type="match status" value="1"/>
</dbReference>
<organism evidence="2 3">
    <name type="scientific">Adonisia turfae CCMR0081</name>
    <dbReference type="NCBI Taxonomy" id="2292702"/>
    <lineage>
        <taxon>Bacteria</taxon>
        <taxon>Bacillati</taxon>
        <taxon>Cyanobacteriota</taxon>
        <taxon>Adonisia</taxon>
        <taxon>Adonisia turfae</taxon>
    </lineage>
</organism>